<evidence type="ECO:0000259" key="2">
    <source>
        <dbReference type="Pfam" id="PF13240"/>
    </source>
</evidence>
<evidence type="ECO:0000256" key="1">
    <source>
        <dbReference type="SAM" id="Phobius"/>
    </source>
</evidence>
<keyword evidence="1" id="KW-1133">Transmembrane helix</keyword>
<comment type="caution">
    <text evidence="4">The sequence shown here is derived from an EMBL/GenBank/DDBJ whole genome shotgun (WGS) entry which is preliminary data.</text>
</comment>
<protein>
    <submittedName>
        <fullName evidence="4">Zinc ribbon domain-containing protein</fullName>
    </submittedName>
</protein>
<keyword evidence="5" id="KW-1185">Reference proteome</keyword>
<dbReference type="RefSeq" id="WP_173814762.1">
    <property type="nucleotide sequence ID" value="NZ_JAAITX010000004.1"/>
</dbReference>
<evidence type="ECO:0000313" key="3">
    <source>
        <dbReference type="EMBL" id="NSK14836.1"/>
    </source>
</evidence>
<gene>
    <name evidence="4" type="ORF">G5A66_08120</name>
    <name evidence="3" type="ORF">G5A75_08140</name>
</gene>
<dbReference type="AlphaFoldDB" id="A0A850HJQ6"/>
<dbReference type="Proteomes" id="UP000528555">
    <property type="component" value="Unassembled WGS sequence"/>
</dbReference>
<organism evidence="4 5">
    <name type="scientific">Dorea phocaeensis</name>
    <dbReference type="NCBI Taxonomy" id="2040291"/>
    <lineage>
        <taxon>Bacteria</taxon>
        <taxon>Bacillati</taxon>
        <taxon>Bacillota</taxon>
        <taxon>Clostridia</taxon>
        <taxon>Lachnospirales</taxon>
        <taxon>Lachnospiraceae</taxon>
        <taxon>Dorea</taxon>
    </lineage>
</organism>
<feature type="transmembrane region" description="Helical" evidence="1">
    <location>
        <begin position="43"/>
        <end position="63"/>
    </location>
</feature>
<dbReference type="Proteomes" id="UP000701680">
    <property type="component" value="Unassembled WGS sequence"/>
</dbReference>
<keyword evidence="1" id="KW-0472">Membrane</keyword>
<name>A0A850HJQ6_9FIRM</name>
<reference evidence="5 6" key="1">
    <citation type="journal article" date="2020" name="Cell Host Microbe">
        <title>Functional and Genomic Variation between Human-Derived Isolates of Lachnospiraceae Reveals Inter- and Intra-Species Diversity.</title>
        <authorList>
            <person name="Sorbara M.T."/>
            <person name="Littmann E.R."/>
            <person name="Fontana E."/>
            <person name="Moody T.U."/>
            <person name="Kohout C.E."/>
            <person name="Gjonbalaj M."/>
            <person name="Eaton V."/>
            <person name="Seok R."/>
            <person name="Leiner I.M."/>
            <person name="Pamer E.G."/>
        </authorList>
    </citation>
    <scope>NUCLEOTIDE SEQUENCE [LARGE SCALE GENOMIC DNA]</scope>
    <source>
        <strain evidence="4 5">MSK.17.11</strain>
        <strain evidence="3 6">MSK.17.38</strain>
    </source>
</reference>
<dbReference type="InterPro" id="IPR026870">
    <property type="entry name" value="Zinc_ribbon_dom"/>
</dbReference>
<proteinExistence type="predicted"/>
<evidence type="ECO:0000313" key="5">
    <source>
        <dbReference type="Proteomes" id="UP000528555"/>
    </source>
</evidence>
<accession>A0A850HJQ6</accession>
<feature type="domain" description="Zinc-ribbon" evidence="2">
    <location>
        <begin position="4"/>
        <end position="21"/>
    </location>
</feature>
<sequence length="227" mass="26108">MKVCPNCNMELPDEAHFCPRCMFQYEKQEIQEIQIKNSHKKAILLWVFESILMIGMLSIIFLAKIKIQNLVNKNYLEESDIQNIISENFRTDENIIYDSEVENDLKDALGSGFADMKLTLGEETDEIYHENGMTIHTFGMLTVAVNQEEVIQDLLIDYTAGDNKKEYGIYGINGTSDVNSVKTILGTPDQEYGNELCYHFDREFSPGLNITFSDDGMVETLEYYYVQ</sequence>
<reference evidence="4" key="2">
    <citation type="submission" date="2020-02" db="EMBL/GenBank/DDBJ databases">
        <authorList>
            <person name="Littmann E."/>
            <person name="Sorbara M."/>
        </authorList>
    </citation>
    <scope>NUCLEOTIDE SEQUENCE</scope>
    <source>
        <strain evidence="4">MSK.17.11</strain>
        <strain evidence="3">MSK.17.38</strain>
    </source>
</reference>
<evidence type="ECO:0000313" key="6">
    <source>
        <dbReference type="Proteomes" id="UP000701680"/>
    </source>
</evidence>
<keyword evidence="1" id="KW-0812">Transmembrane</keyword>
<evidence type="ECO:0000313" key="4">
    <source>
        <dbReference type="EMBL" id="NVH58610.1"/>
    </source>
</evidence>
<dbReference type="Pfam" id="PF13240">
    <property type="entry name" value="Zn_Ribbon_1"/>
    <property type="match status" value="1"/>
</dbReference>
<dbReference type="EMBL" id="JAAITX010000004">
    <property type="protein sequence ID" value="NVH58610.1"/>
    <property type="molecule type" value="Genomic_DNA"/>
</dbReference>
<dbReference type="EMBL" id="JAAIUO010000004">
    <property type="protein sequence ID" value="NSK14836.1"/>
    <property type="molecule type" value="Genomic_DNA"/>
</dbReference>